<dbReference type="EMBL" id="JAAALK010000081">
    <property type="protein sequence ID" value="KAG8089656.1"/>
    <property type="molecule type" value="Genomic_DNA"/>
</dbReference>
<name>A0A8J5WHE5_ZIZPA</name>
<sequence>MSSPPVKRQRVRGDAALSPLENLPPLLLARILVVAGPRGAAVLACTSATLRAAASSEEFWRRLCAKDFGLVAPLDTCEVPLPFFMGAYKSWFQTFGMYPLPLVKRVKFFWDSFNSWLYEFFPEAQNTLLKGVSDLDIRKAEHDLGFQLPMHTKVLYRFCNGQMCREDLVSHGVIGGYEFDSNTVNVQLLPLEKIVQTAKLLPLNNGASCTSKFIVVAASSDWQKSFLLDCLTGQLYVGTKSFKSDGGMMPCVPSIMLPVHGNKDMPLDGLLLWLEEHFRRLQSGMIKLQHYNYNYMDNARHICLYPEEPPSYSSAVTYGIKVRASAVFAPEDSALNEDPCKYMYFFCICLHLSEACIIDGKHYSSCQCQSLHLTIRSGNNVLQDNWTYDVQLRRAGAVEIIYRYYIAISRAPASIEGTINFVPLRYNTPQGRQFAVKIAPFILQLPEYIY</sequence>
<evidence type="ECO:0000313" key="3">
    <source>
        <dbReference type="Proteomes" id="UP000729402"/>
    </source>
</evidence>
<dbReference type="OrthoDB" id="2305498at2759"/>
<dbReference type="Proteomes" id="UP000729402">
    <property type="component" value="Unassembled WGS sequence"/>
</dbReference>
<dbReference type="PANTHER" id="PTHR47463">
    <property type="entry name" value="F-BOX PROTEIN SKIP16"/>
    <property type="match status" value="1"/>
</dbReference>
<organism evidence="2 3">
    <name type="scientific">Zizania palustris</name>
    <name type="common">Northern wild rice</name>
    <dbReference type="NCBI Taxonomy" id="103762"/>
    <lineage>
        <taxon>Eukaryota</taxon>
        <taxon>Viridiplantae</taxon>
        <taxon>Streptophyta</taxon>
        <taxon>Embryophyta</taxon>
        <taxon>Tracheophyta</taxon>
        <taxon>Spermatophyta</taxon>
        <taxon>Magnoliopsida</taxon>
        <taxon>Liliopsida</taxon>
        <taxon>Poales</taxon>
        <taxon>Poaceae</taxon>
        <taxon>BOP clade</taxon>
        <taxon>Oryzoideae</taxon>
        <taxon>Oryzeae</taxon>
        <taxon>Zizaniinae</taxon>
        <taxon>Zizania</taxon>
    </lineage>
</organism>
<dbReference type="PROSITE" id="PS51087">
    <property type="entry name" value="APAG"/>
    <property type="match status" value="1"/>
</dbReference>
<reference evidence="2" key="2">
    <citation type="submission" date="2021-02" db="EMBL/GenBank/DDBJ databases">
        <authorList>
            <person name="Kimball J.A."/>
            <person name="Haas M.W."/>
            <person name="Macchietto M."/>
            <person name="Kono T."/>
            <person name="Duquette J."/>
            <person name="Shao M."/>
        </authorList>
    </citation>
    <scope>NUCLEOTIDE SEQUENCE</scope>
    <source>
        <tissue evidence="2">Fresh leaf tissue</tissue>
    </source>
</reference>
<accession>A0A8J5WHE5</accession>
<dbReference type="AlphaFoldDB" id="A0A8J5WHE5"/>
<proteinExistence type="predicted"/>
<comment type="caution">
    <text evidence="2">The sequence shown here is derived from an EMBL/GenBank/DDBJ whole genome shotgun (WGS) entry which is preliminary data.</text>
</comment>
<reference evidence="2" key="1">
    <citation type="journal article" date="2021" name="bioRxiv">
        <title>Whole Genome Assembly and Annotation of Northern Wild Rice, Zizania palustris L., Supports a Whole Genome Duplication in the Zizania Genus.</title>
        <authorList>
            <person name="Haas M."/>
            <person name="Kono T."/>
            <person name="Macchietto M."/>
            <person name="Millas R."/>
            <person name="McGilp L."/>
            <person name="Shao M."/>
            <person name="Duquette J."/>
            <person name="Hirsch C.N."/>
            <person name="Kimball J."/>
        </authorList>
    </citation>
    <scope>NUCLEOTIDE SEQUENCE</scope>
    <source>
        <tissue evidence="2">Fresh leaf tissue</tissue>
    </source>
</reference>
<dbReference type="PANTHER" id="PTHR47463:SF2">
    <property type="entry name" value="F-BOX PROTEIN SKIP16"/>
    <property type="match status" value="1"/>
</dbReference>
<dbReference type="InterPro" id="IPR007474">
    <property type="entry name" value="ApaG_domain"/>
</dbReference>
<evidence type="ECO:0000313" key="2">
    <source>
        <dbReference type="EMBL" id="KAG8089656.1"/>
    </source>
</evidence>
<keyword evidence="3" id="KW-1185">Reference proteome</keyword>
<protein>
    <recommendedName>
        <fullName evidence="1">ApaG domain-containing protein</fullName>
    </recommendedName>
</protein>
<evidence type="ECO:0000259" key="1">
    <source>
        <dbReference type="PROSITE" id="PS51087"/>
    </source>
</evidence>
<gene>
    <name evidence="2" type="ORF">GUJ93_ZPchr0011g27213</name>
</gene>
<feature type="domain" description="ApaG" evidence="1">
    <location>
        <begin position="314"/>
        <end position="450"/>
    </location>
</feature>